<keyword evidence="4" id="KW-1185">Reference proteome</keyword>
<dbReference type="AlphaFoldDB" id="A0A2T0AXN5"/>
<reference evidence="3 4" key="1">
    <citation type="submission" date="2018-03" db="EMBL/GenBank/DDBJ databases">
        <title>Genome sequence of Moorella humiferrea DSM 23265.</title>
        <authorList>
            <person name="Poehlein A."/>
            <person name="Daniel R."/>
        </authorList>
    </citation>
    <scope>NUCLEOTIDE SEQUENCE [LARGE SCALE GENOMIC DNA]</scope>
    <source>
        <strain evidence="3 4">DSM 23265</strain>
    </source>
</reference>
<dbReference type="SMART" id="SM00899">
    <property type="entry name" value="FeoA"/>
    <property type="match status" value="1"/>
</dbReference>
<dbReference type="SUPFAM" id="SSF50037">
    <property type="entry name" value="C-terminal domain of transcriptional repressors"/>
    <property type="match status" value="1"/>
</dbReference>
<protein>
    <submittedName>
        <fullName evidence="3">FeoA domain protein</fullName>
    </submittedName>
</protein>
<evidence type="ECO:0000259" key="2">
    <source>
        <dbReference type="SMART" id="SM00899"/>
    </source>
</evidence>
<dbReference type="RefSeq" id="WP_106004379.1">
    <property type="nucleotide sequence ID" value="NZ_CP136418.1"/>
</dbReference>
<keyword evidence="1" id="KW-0408">Iron</keyword>
<accession>A0A2T0AXN5</accession>
<evidence type="ECO:0000256" key="1">
    <source>
        <dbReference type="ARBA" id="ARBA00023004"/>
    </source>
</evidence>
<name>A0A2T0AXN5_9FIRM</name>
<dbReference type="InterPro" id="IPR038157">
    <property type="entry name" value="FeoA_core_dom"/>
</dbReference>
<gene>
    <name evidence="3" type="ORF">MOHU_03400</name>
</gene>
<dbReference type="Proteomes" id="UP000238415">
    <property type="component" value="Unassembled WGS sequence"/>
</dbReference>
<evidence type="ECO:0000313" key="3">
    <source>
        <dbReference type="EMBL" id="PRR75571.1"/>
    </source>
</evidence>
<dbReference type="Pfam" id="PF04023">
    <property type="entry name" value="FeoA"/>
    <property type="match status" value="1"/>
</dbReference>
<evidence type="ECO:0000313" key="4">
    <source>
        <dbReference type="Proteomes" id="UP000238415"/>
    </source>
</evidence>
<comment type="caution">
    <text evidence="3">The sequence shown here is derived from an EMBL/GenBank/DDBJ whole genome shotgun (WGS) entry which is preliminary data.</text>
</comment>
<dbReference type="InterPro" id="IPR007167">
    <property type="entry name" value="Fe-transptr_FeoA-like"/>
</dbReference>
<feature type="domain" description="Ferrous iron transporter FeoA-like" evidence="2">
    <location>
        <begin position="1"/>
        <end position="71"/>
    </location>
</feature>
<dbReference type="Gene3D" id="2.30.30.90">
    <property type="match status" value="1"/>
</dbReference>
<dbReference type="InterPro" id="IPR008988">
    <property type="entry name" value="Transcriptional_repressor_C"/>
</dbReference>
<dbReference type="EMBL" id="PVXM01000004">
    <property type="protein sequence ID" value="PRR75571.1"/>
    <property type="molecule type" value="Genomic_DNA"/>
</dbReference>
<proteinExistence type="predicted"/>
<organism evidence="3 4">
    <name type="scientific">Neomoorella humiferrea</name>
    <dbReference type="NCBI Taxonomy" id="676965"/>
    <lineage>
        <taxon>Bacteria</taxon>
        <taxon>Bacillati</taxon>
        <taxon>Bacillota</taxon>
        <taxon>Clostridia</taxon>
        <taxon>Neomoorellales</taxon>
        <taxon>Neomoorellaceae</taxon>
        <taxon>Neomoorella</taxon>
    </lineage>
</organism>
<dbReference type="GO" id="GO:0046914">
    <property type="term" value="F:transition metal ion binding"/>
    <property type="evidence" value="ECO:0007669"/>
    <property type="project" value="InterPro"/>
</dbReference>
<sequence>MTLAEAREGQRFRILLLPNRDIRAQAIRFGISEGEQVTCTAIIPGGPIIVTKNRQEIAIGRGLARKIAVEPIASPSSLKSPVRRHFYGLPRP</sequence>
<dbReference type="OrthoDB" id="2111964at2"/>